<accession>A0A494XF11</accession>
<keyword evidence="5" id="KW-0472">Membrane</keyword>
<evidence type="ECO:0000256" key="3">
    <source>
        <dbReference type="ARBA" id="ARBA00023125"/>
    </source>
</evidence>
<keyword evidence="5" id="KW-0812">Transmembrane</keyword>
<dbReference type="InterPro" id="IPR000551">
    <property type="entry name" value="MerR-type_HTH_dom"/>
</dbReference>
<feature type="transmembrane region" description="Helical" evidence="5">
    <location>
        <begin position="213"/>
        <end position="234"/>
    </location>
</feature>
<dbReference type="EMBL" id="RBZM01000012">
    <property type="protein sequence ID" value="RKP46739.1"/>
    <property type="molecule type" value="Genomic_DNA"/>
</dbReference>
<feature type="domain" description="HTH merR-type" evidence="6">
    <location>
        <begin position="1"/>
        <end position="71"/>
    </location>
</feature>
<dbReference type="Gene3D" id="1.10.1660.10">
    <property type="match status" value="1"/>
</dbReference>
<dbReference type="Proteomes" id="UP000282076">
    <property type="component" value="Unassembled WGS sequence"/>
</dbReference>
<dbReference type="SMART" id="SM00422">
    <property type="entry name" value="HTH_MERR"/>
    <property type="match status" value="1"/>
</dbReference>
<sequence>MKIKEVCERTGLTERTIRYYVEEELISPRSNVVNGREYRDYSERDIAELNAIADMRKLFFTIDEIKTMKRSPDQIAEVLEKYRAKTNEDVQAKTAILLALERLDLSNAMDMEALARKLKDVSANLALPQHDISPPSFGKFDGESKEEREEEYERYLKRQERRYKVGKGIVFAIAAINVAAAIFSAVINLALFSLIVQIAISIALFAGVTWVRYVFIFGAALSTLSGFSLLMQWGEYSLPSAVAVLIVGMMVYSVVSCVLLLRSEAVKEFLYTQKYS</sequence>
<feature type="transmembrane region" description="Helical" evidence="5">
    <location>
        <begin position="165"/>
        <end position="183"/>
    </location>
</feature>
<comment type="caution">
    <text evidence="7">The sequence shown here is derived from an EMBL/GenBank/DDBJ whole genome shotgun (WGS) entry which is preliminary data.</text>
</comment>
<dbReference type="OrthoDB" id="9806513at2"/>
<keyword evidence="5" id="KW-1133">Transmembrane helix</keyword>
<dbReference type="Pfam" id="PF13411">
    <property type="entry name" value="MerR_1"/>
    <property type="match status" value="1"/>
</dbReference>
<organism evidence="7 8">
    <name type="scientific">Cohnella endophytica</name>
    <dbReference type="NCBI Taxonomy" id="2419778"/>
    <lineage>
        <taxon>Bacteria</taxon>
        <taxon>Bacillati</taxon>
        <taxon>Bacillota</taxon>
        <taxon>Bacilli</taxon>
        <taxon>Bacillales</taxon>
        <taxon>Paenibacillaceae</taxon>
        <taxon>Cohnella</taxon>
    </lineage>
</organism>
<evidence type="ECO:0000256" key="4">
    <source>
        <dbReference type="ARBA" id="ARBA00023163"/>
    </source>
</evidence>
<dbReference type="CDD" id="cd00592">
    <property type="entry name" value="HTH_MerR-like"/>
    <property type="match status" value="1"/>
</dbReference>
<dbReference type="GO" id="GO:0003677">
    <property type="term" value="F:DNA binding"/>
    <property type="evidence" value="ECO:0007669"/>
    <property type="project" value="UniProtKB-KW"/>
</dbReference>
<evidence type="ECO:0000313" key="7">
    <source>
        <dbReference type="EMBL" id="RKP46739.1"/>
    </source>
</evidence>
<evidence type="ECO:0000256" key="2">
    <source>
        <dbReference type="ARBA" id="ARBA00023015"/>
    </source>
</evidence>
<dbReference type="InterPro" id="IPR047057">
    <property type="entry name" value="MerR_fam"/>
</dbReference>
<dbReference type="PANTHER" id="PTHR30204">
    <property type="entry name" value="REDOX-CYCLING DRUG-SENSING TRANSCRIPTIONAL ACTIVATOR SOXR"/>
    <property type="match status" value="1"/>
</dbReference>
<name>A0A494XF11_9BACL</name>
<feature type="transmembrane region" description="Helical" evidence="5">
    <location>
        <begin position="240"/>
        <end position="261"/>
    </location>
</feature>
<feature type="transmembrane region" description="Helical" evidence="5">
    <location>
        <begin position="189"/>
        <end position="206"/>
    </location>
</feature>
<keyword evidence="2" id="KW-0805">Transcription regulation</keyword>
<keyword evidence="1" id="KW-0678">Repressor</keyword>
<keyword evidence="4" id="KW-0804">Transcription</keyword>
<evidence type="ECO:0000256" key="1">
    <source>
        <dbReference type="ARBA" id="ARBA00022491"/>
    </source>
</evidence>
<dbReference type="PROSITE" id="PS50937">
    <property type="entry name" value="HTH_MERR_2"/>
    <property type="match status" value="1"/>
</dbReference>
<evidence type="ECO:0000259" key="6">
    <source>
        <dbReference type="PROSITE" id="PS50937"/>
    </source>
</evidence>
<evidence type="ECO:0000256" key="5">
    <source>
        <dbReference type="SAM" id="Phobius"/>
    </source>
</evidence>
<dbReference type="AlphaFoldDB" id="A0A494XF11"/>
<evidence type="ECO:0000313" key="8">
    <source>
        <dbReference type="Proteomes" id="UP000282076"/>
    </source>
</evidence>
<keyword evidence="3" id="KW-0238">DNA-binding</keyword>
<dbReference type="RefSeq" id="WP_120979640.1">
    <property type="nucleotide sequence ID" value="NZ_RBZM01000012.1"/>
</dbReference>
<reference evidence="7 8" key="1">
    <citation type="submission" date="2018-10" db="EMBL/GenBank/DDBJ databases">
        <title>Cohnella sp. M2MS4P-1, whole genome shotgun sequence.</title>
        <authorList>
            <person name="Tuo L."/>
        </authorList>
    </citation>
    <scope>NUCLEOTIDE SEQUENCE [LARGE SCALE GENOMIC DNA]</scope>
    <source>
        <strain evidence="7 8">M2MS4P-1</strain>
    </source>
</reference>
<gene>
    <name evidence="7" type="ORF">D7Z26_24355</name>
</gene>
<dbReference type="SUPFAM" id="SSF46955">
    <property type="entry name" value="Putative DNA-binding domain"/>
    <property type="match status" value="1"/>
</dbReference>
<keyword evidence="8" id="KW-1185">Reference proteome</keyword>
<protein>
    <submittedName>
        <fullName evidence="7">MerR family transcriptional regulator</fullName>
    </submittedName>
</protein>
<dbReference type="InterPro" id="IPR009061">
    <property type="entry name" value="DNA-bd_dom_put_sf"/>
</dbReference>
<proteinExistence type="predicted"/>
<dbReference type="GO" id="GO:0003700">
    <property type="term" value="F:DNA-binding transcription factor activity"/>
    <property type="evidence" value="ECO:0007669"/>
    <property type="project" value="InterPro"/>
</dbReference>
<dbReference type="PANTHER" id="PTHR30204:SF69">
    <property type="entry name" value="MERR-FAMILY TRANSCRIPTIONAL REGULATOR"/>
    <property type="match status" value="1"/>
</dbReference>